<reference evidence="5 6" key="1">
    <citation type="submission" date="2017-06" db="EMBL/GenBank/DDBJ databases">
        <authorList>
            <person name="Kim H.J."/>
            <person name="Triplett B.A."/>
        </authorList>
    </citation>
    <scope>NUCLEOTIDE SEQUENCE [LARGE SCALE GENOMIC DNA]</scope>
    <source>
        <strain evidence="5 6">DSM 43151</strain>
    </source>
</reference>
<dbReference type="Gene3D" id="3.30.300.30">
    <property type="match status" value="1"/>
</dbReference>
<accession>A0A239I5H8</accession>
<dbReference type="PROSITE" id="PS00455">
    <property type="entry name" value="AMP_BINDING"/>
    <property type="match status" value="1"/>
</dbReference>
<dbReference type="Proteomes" id="UP000198415">
    <property type="component" value="Unassembled WGS sequence"/>
</dbReference>
<keyword evidence="2" id="KW-0436">Ligase</keyword>
<protein>
    <submittedName>
        <fullName evidence="5">Fatty-acyl-CoA synthase</fullName>
    </submittedName>
</protein>
<dbReference type="RefSeq" id="WP_089298425.1">
    <property type="nucleotide sequence ID" value="NZ_BOMU01000107.1"/>
</dbReference>
<evidence type="ECO:0000313" key="6">
    <source>
        <dbReference type="Proteomes" id="UP000198415"/>
    </source>
</evidence>
<feature type="domain" description="AMP-binding enzyme C-terminal" evidence="4">
    <location>
        <begin position="436"/>
        <end position="511"/>
    </location>
</feature>
<evidence type="ECO:0000256" key="1">
    <source>
        <dbReference type="ARBA" id="ARBA00006432"/>
    </source>
</evidence>
<dbReference type="Pfam" id="PF00501">
    <property type="entry name" value="AMP-binding"/>
    <property type="match status" value="1"/>
</dbReference>
<organism evidence="5 6">
    <name type="scientific">Actinoplanes regularis</name>
    <dbReference type="NCBI Taxonomy" id="52697"/>
    <lineage>
        <taxon>Bacteria</taxon>
        <taxon>Bacillati</taxon>
        <taxon>Actinomycetota</taxon>
        <taxon>Actinomycetes</taxon>
        <taxon>Micromonosporales</taxon>
        <taxon>Micromonosporaceae</taxon>
        <taxon>Actinoplanes</taxon>
    </lineage>
</organism>
<proteinExistence type="inferred from homology"/>
<dbReference type="GO" id="GO:0006631">
    <property type="term" value="P:fatty acid metabolic process"/>
    <property type="evidence" value="ECO:0007669"/>
    <property type="project" value="TreeGrafter"/>
</dbReference>
<dbReference type="CDD" id="cd04433">
    <property type="entry name" value="AFD_class_I"/>
    <property type="match status" value="1"/>
</dbReference>
<name>A0A239I5H8_9ACTN</name>
<comment type="similarity">
    <text evidence="1">Belongs to the ATP-dependent AMP-binding enzyme family.</text>
</comment>
<dbReference type="AlphaFoldDB" id="A0A239I5H8"/>
<dbReference type="PANTHER" id="PTHR43201">
    <property type="entry name" value="ACYL-COA SYNTHETASE"/>
    <property type="match status" value="1"/>
</dbReference>
<dbReference type="Pfam" id="PF13193">
    <property type="entry name" value="AMP-binding_C"/>
    <property type="match status" value="1"/>
</dbReference>
<dbReference type="InterPro" id="IPR025110">
    <property type="entry name" value="AMP-bd_C"/>
</dbReference>
<dbReference type="FunFam" id="3.30.300.30:FF:000008">
    <property type="entry name" value="2,3-dihydroxybenzoate-AMP ligase"/>
    <property type="match status" value="1"/>
</dbReference>
<keyword evidence="6" id="KW-1185">Reference proteome</keyword>
<dbReference type="GO" id="GO:0031956">
    <property type="term" value="F:medium-chain fatty acid-CoA ligase activity"/>
    <property type="evidence" value="ECO:0007669"/>
    <property type="project" value="TreeGrafter"/>
</dbReference>
<evidence type="ECO:0000256" key="2">
    <source>
        <dbReference type="ARBA" id="ARBA00022598"/>
    </source>
</evidence>
<evidence type="ECO:0000259" key="4">
    <source>
        <dbReference type="Pfam" id="PF13193"/>
    </source>
</evidence>
<dbReference type="OrthoDB" id="9803968at2"/>
<dbReference type="SUPFAM" id="SSF56801">
    <property type="entry name" value="Acetyl-CoA synthetase-like"/>
    <property type="match status" value="1"/>
</dbReference>
<dbReference type="InterPro" id="IPR020845">
    <property type="entry name" value="AMP-binding_CS"/>
</dbReference>
<dbReference type="InterPro" id="IPR045851">
    <property type="entry name" value="AMP-bd_C_sf"/>
</dbReference>
<dbReference type="PANTHER" id="PTHR43201:SF5">
    <property type="entry name" value="MEDIUM-CHAIN ACYL-COA LIGASE ACSF2, MITOCHONDRIAL"/>
    <property type="match status" value="1"/>
</dbReference>
<dbReference type="Gene3D" id="3.40.50.12780">
    <property type="entry name" value="N-terminal domain of ligase-like"/>
    <property type="match status" value="1"/>
</dbReference>
<evidence type="ECO:0000259" key="3">
    <source>
        <dbReference type="Pfam" id="PF00501"/>
    </source>
</evidence>
<dbReference type="InterPro" id="IPR000873">
    <property type="entry name" value="AMP-dep_synth/lig_dom"/>
</dbReference>
<dbReference type="EMBL" id="FZNR01000027">
    <property type="protein sequence ID" value="SNS88779.1"/>
    <property type="molecule type" value="Genomic_DNA"/>
</dbReference>
<sequence>MSVLENLHAVLRMHQIGIVNLLRPDRLVGAAVRNARLGPQAALIMKSAAEHPNLKALTDDRGTLSYRELDERSNALAHALKKLNLPERSVIGVLARDHRGLVLTISAAARAGLRLALMNTGLAAQQFAEVVAREKVRAVIYDDEFAEVVAGVPDEVLKFSDVEELSEGQPVTPLPLPERPAGFIILTSGTTGLPKGAPRTKVSPLASALIADRIPFPRQGAIVVASPLFHSTGFGAWTVGLSLADHAVLLRRFEAERILEAIAEHRAKMLVAIPTMLTRILALGPETIAKYDTSSLRAVFVAGSPLAPDLTNRFQDIFGEVIYNVYGSTEVAVASVAQPAESRRAPGTVGRPPVTVHVAIYDEDGVRVTRPMVTGRVFVRTGIPFEGYTDGRHKQVIDGFMSTGDRGHLDESGLLYIDGRDDDMIISGGENVYPVEVENLLVERDDVIEAAVIGVDDAEFGTRLRAFIVPAEDSARDPQEIRDYVRALLARYKVPRDVIFIDELPRNATGKLLRRELPTGPVQ</sequence>
<evidence type="ECO:0000313" key="5">
    <source>
        <dbReference type="EMBL" id="SNS88779.1"/>
    </source>
</evidence>
<feature type="domain" description="AMP-dependent synthetase/ligase" evidence="3">
    <location>
        <begin position="46"/>
        <end position="388"/>
    </location>
</feature>
<gene>
    <name evidence="5" type="ORF">SAMN06264365_12790</name>
</gene>
<dbReference type="InterPro" id="IPR042099">
    <property type="entry name" value="ANL_N_sf"/>
</dbReference>